<gene>
    <name evidence="2" type="ORF">EHS25_009206</name>
</gene>
<accession>A0A427YL94</accession>
<organism evidence="2 3">
    <name type="scientific">Saitozyma podzolica</name>
    <dbReference type="NCBI Taxonomy" id="1890683"/>
    <lineage>
        <taxon>Eukaryota</taxon>
        <taxon>Fungi</taxon>
        <taxon>Dikarya</taxon>
        <taxon>Basidiomycota</taxon>
        <taxon>Agaricomycotina</taxon>
        <taxon>Tremellomycetes</taxon>
        <taxon>Tremellales</taxon>
        <taxon>Trimorphomycetaceae</taxon>
        <taxon>Saitozyma</taxon>
    </lineage>
</organism>
<comment type="caution">
    <text evidence="2">The sequence shown here is derived from an EMBL/GenBank/DDBJ whole genome shotgun (WGS) entry which is preliminary data.</text>
</comment>
<reference evidence="2 3" key="1">
    <citation type="submission" date="2018-11" db="EMBL/GenBank/DDBJ databases">
        <title>Genome sequence of Saitozyma podzolica DSM 27192.</title>
        <authorList>
            <person name="Aliyu H."/>
            <person name="Gorte O."/>
            <person name="Ochsenreither K."/>
        </authorList>
    </citation>
    <scope>NUCLEOTIDE SEQUENCE [LARGE SCALE GENOMIC DNA]</scope>
    <source>
        <strain evidence="2 3">DSM 27192</strain>
    </source>
</reference>
<evidence type="ECO:0000313" key="2">
    <source>
        <dbReference type="EMBL" id="RSH91836.1"/>
    </source>
</evidence>
<name>A0A427YL94_9TREE</name>
<dbReference type="AlphaFoldDB" id="A0A427YL94"/>
<dbReference type="Proteomes" id="UP000279259">
    <property type="component" value="Unassembled WGS sequence"/>
</dbReference>
<proteinExistence type="predicted"/>
<feature type="region of interest" description="Disordered" evidence="1">
    <location>
        <begin position="66"/>
        <end position="91"/>
    </location>
</feature>
<dbReference type="EMBL" id="RSCD01000007">
    <property type="protein sequence ID" value="RSH91836.1"/>
    <property type="molecule type" value="Genomic_DNA"/>
</dbReference>
<sequence length="91" mass="9984">MRTVQDWLPSLINSCPSDGADTARSSHTIHAENQFAIELTETSTLISKVQQRTAAFEALQERFGSLAERSTAEPGSNEEFQRGMEQLAEAG</sequence>
<keyword evidence="3" id="KW-1185">Reference proteome</keyword>
<evidence type="ECO:0000256" key="1">
    <source>
        <dbReference type="SAM" id="MobiDB-lite"/>
    </source>
</evidence>
<protein>
    <submittedName>
        <fullName evidence="2">Uncharacterized protein</fullName>
    </submittedName>
</protein>
<evidence type="ECO:0000313" key="3">
    <source>
        <dbReference type="Proteomes" id="UP000279259"/>
    </source>
</evidence>
<dbReference type="OrthoDB" id="10518435at2759"/>